<dbReference type="CDD" id="cd01542">
    <property type="entry name" value="PBP1_TreR-like"/>
    <property type="match status" value="1"/>
</dbReference>
<dbReference type="PANTHER" id="PTHR30146">
    <property type="entry name" value="LACI-RELATED TRANSCRIPTIONAL REPRESSOR"/>
    <property type="match status" value="1"/>
</dbReference>
<dbReference type="Proteomes" id="UP000759273">
    <property type="component" value="Unassembled WGS sequence"/>
</dbReference>
<dbReference type="AlphaFoldDB" id="A0A943DA59"/>
<keyword evidence="1" id="KW-0805">Transcription regulation</keyword>
<evidence type="ECO:0000259" key="4">
    <source>
        <dbReference type="PROSITE" id="PS50932"/>
    </source>
</evidence>
<dbReference type="Pfam" id="PF13377">
    <property type="entry name" value="Peripla_BP_3"/>
    <property type="match status" value="1"/>
</dbReference>
<dbReference type="CDD" id="cd01392">
    <property type="entry name" value="HTH_LacI"/>
    <property type="match status" value="1"/>
</dbReference>
<evidence type="ECO:0000256" key="3">
    <source>
        <dbReference type="ARBA" id="ARBA00023163"/>
    </source>
</evidence>
<proteinExistence type="predicted"/>
<evidence type="ECO:0000256" key="2">
    <source>
        <dbReference type="ARBA" id="ARBA00023125"/>
    </source>
</evidence>
<dbReference type="PANTHER" id="PTHR30146:SF154">
    <property type="entry name" value="TRANSCRIPTION REGULATOR, MEMBER OF GALR FAMILY"/>
    <property type="match status" value="1"/>
</dbReference>
<dbReference type="InterPro" id="IPR028082">
    <property type="entry name" value="Peripla_BP_I"/>
</dbReference>
<dbReference type="PROSITE" id="PS50932">
    <property type="entry name" value="HTH_LACI_2"/>
    <property type="match status" value="1"/>
</dbReference>
<accession>A0A943DA59</accession>
<evidence type="ECO:0000313" key="6">
    <source>
        <dbReference type="Proteomes" id="UP000759273"/>
    </source>
</evidence>
<organism evidence="5 6">
    <name type="scientific">Subdoligranulum variabile</name>
    <dbReference type="NCBI Taxonomy" id="214851"/>
    <lineage>
        <taxon>Bacteria</taxon>
        <taxon>Bacillati</taxon>
        <taxon>Bacillota</taxon>
        <taxon>Clostridia</taxon>
        <taxon>Eubacteriales</taxon>
        <taxon>Oscillospiraceae</taxon>
        <taxon>Subdoligranulum</taxon>
    </lineage>
</organism>
<dbReference type="SUPFAM" id="SSF47413">
    <property type="entry name" value="lambda repressor-like DNA-binding domains"/>
    <property type="match status" value="1"/>
</dbReference>
<evidence type="ECO:0000313" key="5">
    <source>
        <dbReference type="EMBL" id="MBS5331119.1"/>
    </source>
</evidence>
<dbReference type="SMART" id="SM00354">
    <property type="entry name" value="HTH_LACI"/>
    <property type="match status" value="1"/>
</dbReference>
<feature type="domain" description="HTH lacI-type" evidence="4">
    <location>
        <begin position="1"/>
        <end position="54"/>
    </location>
</feature>
<keyword evidence="2 5" id="KW-0238">DNA-binding</keyword>
<dbReference type="Gene3D" id="3.40.50.2300">
    <property type="match status" value="2"/>
</dbReference>
<sequence length="338" mass="37110">MNITEFAAYAGVSKAAVSRYFNNGYLSADKRAAIEKAVAETGYRPSMQAQMMRTRRTRQIGVIMPKLSSESCARMVEGISRVLDEQGYQLLLVNTANENEREVKALDTLRHDAVDGIILIATIFTPEHQAVLDSLKIPVVILGQQYGGYSSVYHDDFGAARAATAHMLEKGRRAPGFLGATMLDKAVGQARRAGFEAALRDAGLVPRPQRVSVARFNMESGYQQAQQLLERDPGINCLFCATDTIAIGALQYCRSHGLRVPEDIMIAAVGDSRAGRVAYVPLTSVHLHYRTAGDKAARLLLEMLADPHTKPRDLQLSWELKCRASTGDENADENVWAL</sequence>
<dbReference type="Gene3D" id="1.10.260.40">
    <property type="entry name" value="lambda repressor-like DNA-binding domains"/>
    <property type="match status" value="1"/>
</dbReference>
<comment type="caution">
    <text evidence="5">The sequence shown here is derived from an EMBL/GenBank/DDBJ whole genome shotgun (WGS) entry which is preliminary data.</text>
</comment>
<dbReference type="EMBL" id="JAGZGG010000002">
    <property type="protein sequence ID" value="MBS5331119.1"/>
    <property type="molecule type" value="Genomic_DNA"/>
</dbReference>
<dbReference type="Pfam" id="PF00356">
    <property type="entry name" value="LacI"/>
    <property type="match status" value="1"/>
</dbReference>
<dbReference type="InterPro" id="IPR046335">
    <property type="entry name" value="LacI/GalR-like_sensor"/>
</dbReference>
<dbReference type="InterPro" id="IPR010982">
    <property type="entry name" value="Lambda_DNA-bd_dom_sf"/>
</dbReference>
<keyword evidence="3" id="KW-0804">Transcription</keyword>
<reference evidence="5" key="1">
    <citation type="submission" date="2021-02" db="EMBL/GenBank/DDBJ databases">
        <title>Infant gut strain persistence is associated with maternal origin, phylogeny, and functional potential including surface adhesion and iron acquisition.</title>
        <authorList>
            <person name="Lou Y.C."/>
        </authorList>
    </citation>
    <scope>NUCLEOTIDE SEQUENCE</scope>
    <source>
        <strain evidence="5">L3_101_000M1_dasL3_101_000M1_concoct_87</strain>
    </source>
</reference>
<evidence type="ECO:0000256" key="1">
    <source>
        <dbReference type="ARBA" id="ARBA00023015"/>
    </source>
</evidence>
<dbReference type="GO" id="GO:0003700">
    <property type="term" value="F:DNA-binding transcription factor activity"/>
    <property type="evidence" value="ECO:0007669"/>
    <property type="project" value="TreeGrafter"/>
</dbReference>
<dbReference type="SUPFAM" id="SSF53822">
    <property type="entry name" value="Periplasmic binding protein-like I"/>
    <property type="match status" value="1"/>
</dbReference>
<dbReference type="InterPro" id="IPR000843">
    <property type="entry name" value="HTH_LacI"/>
</dbReference>
<name>A0A943DA59_9FIRM</name>
<dbReference type="GO" id="GO:0000976">
    <property type="term" value="F:transcription cis-regulatory region binding"/>
    <property type="evidence" value="ECO:0007669"/>
    <property type="project" value="TreeGrafter"/>
</dbReference>
<protein>
    <submittedName>
        <fullName evidence="5">LacI family DNA-binding transcriptional regulator</fullName>
    </submittedName>
</protein>
<gene>
    <name evidence="5" type="ORF">KHY36_01145</name>
</gene>